<evidence type="ECO:0000256" key="1">
    <source>
        <dbReference type="SAM" id="Phobius"/>
    </source>
</evidence>
<sequence>MLTALRRLVRVPRRLALRFARRDDGVSAVEFGLIAPVLVLMFLGVLELSGVITASNRSTFAADAVAEMVSRVDHTVTSDELKSFAIASALIDPDIVKYARMNNIAVDQAFKITISSVQFEPKVATCLMLGCAYDGKVVFSYTLNGTKRACGKLTPAAADAQTLATLPSDVYGPGSLVVVDVETYHSPIMPVRFKSGPATFKRTSYFRPRYVPRVNSSSNCSGY</sequence>
<dbReference type="EMBL" id="JADBEO010000004">
    <property type="protein sequence ID" value="MDR4305558.1"/>
    <property type="molecule type" value="Genomic_DNA"/>
</dbReference>
<dbReference type="InterPro" id="IPR012495">
    <property type="entry name" value="TadE-like_dom"/>
</dbReference>
<reference evidence="3" key="1">
    <citation type="submission" date="2020-10" db="EMBL/GenBank/DDBJ databases">
        <authorList>
            <person name="Abbas A."/>
            <person name="Razzaq R."/>
            <person name="Waqas M."/>
            <person name="Abbas N."/>
            <person name="Nielsen T.K."/>
            <person name="Hansen L.H."/>
            <person name="Hussain S."/>
            <person name="Shahid M."/>
        </authorList>
    </citation>
    <scope>NUCLEOTIDE SEQUENCE</scope>
    <source>
        <strain evidence="3">S14</strain>
    </source>
</reference>
<evidence type="ECO:0000313" key="3">
    <source>
        <dbReference type="EMBL" id="MDR4305558.1"/>
    </source>
</evidence>
<comment type="caution">
    <text evidence="3">The sequence shown here is derived from an EMBL/GenBank/DDBJ whole genome shotgun (WGS) entry which is preliminary data.</text>
</comment>
<evidence type="ECO:0000259" key="2">
    <source>
        <dbReference type="Pfam" id="PF07811"/>
    </source>
</evidence>
<dbReference type="Proteomes" id="UP001181622">
    <property type="component" value="Unassembled WGS sequence"/>
</dbReference>
<keyword evidence="1" id="KW-0812">Transmembrane</keyword>
<keyword evidence="4" id="KW-1185">Reference proteome</keyword>
<feature type="domain" description="TadE-like" evidence="2">
    <location>
        <begin position="25"/>
        <end position="66"/>
    </location>
</feature>
<proteinExistence type="predicted"/>
<protein>
    <submittedName>
        <fullName evidence="3">Pilus assembly protein</fullName>
    </submittedName>
</protein>
<organism evidence="3 4">
    <name type="scientific">Chelatococcus sambhunathii</name>
    <dbReference type="NCBI Taxonomy" id="363953"/>
    <lineage>
        <taxon>Bacteria</taxon>
        <taxon>Pseudomonadati</taxon>
        <taxon>Pseudomonadota</taxon>
        <taxon>Alphaproteobacteria</taxon>
        <taxon>Hyphomicrobiales</taxon>
        <taxon>Chelatococcaceae</taxon>
        <taxon>Chelatococcus</taxon>
    </lineage>
</organism>
<dbReference type="RefSeq" id="WP_309388666.1">
    <property type="nucleotide sequence ID" value="NZ_JADBEO010000004.1"/>
</dbReference>
<keyword evidence="1" id="KW-1133">Transmembrane helix</keyword>
<name>A0ABU1DBS9_9HYPH</name>
<keyword evidence="1" id="KW-0472">Membrane</keyword>
<dbReference type="Pfam" id="PF07811">
    <property type="entry name" value="TadE"/>
    <property type="match status" value="1"/>
</dbReference>
<accession>A0ABU1DBS9</accession>
<evidence type="ECO:0000313" key="4">
    <source>
        <dbReference type="Proteomes" id="UP001181622"/>
    </source>
</evidence>
<feature type="transmembrane region" description="Helical" evidence="1">
    <location>
        <begin position="28"/>
        <end position="46"/>
    </location>
</feature>
<gene>
    <name evidence="3" type="ORF">IHQ68_02835</name>
</gene>